<protein>
    <submittedName>
        <fullName evidence="2">Small T antigen</fullName>
    </submittedName>
</protein>
<sequence>MDSSDDEEYRILIHKRKKKKRKERILAHLLALGITLPNINTDEEIVDLSLKHLKDHEDTKLQDLLSSFQQTLSDDWDPLKDLVNLPLPVELKSPAPPSQSDHSDDDLLPIADEESNFYDLDSSPMQCPFLDHCVEDRPGKRKKKRTESPSTSSQRLFFTPKRARRSQ</sequence>
<feature type="region of interest" description="Disordered" evidence="1">
    <location>
        <begin position="88"/>
        <end position="108"/>
    </location>
</feature>
<reference evidence="2" key="1">
    <citation type="journal article" date="2020" name="J. ISSAAS">
        <title>Identification of Adomavirus Virion Proteins.</title>
        <authorList>
            <person name="Welch N.L."/>
            <person name="Tisza M.J."/>
            <person name="Starrett G.J."/>
            <person name="Belford A.K."/>
            <person name="Pastrana D.V."/>
            <person name="Pang Y.-Y.S."/>
            <person name="Schiller J.T."/>
            <person name="An P."/>
            <person name="Cantolupo P.G."/>
            <person name="Pipas J.M."/>
            <person name="Koda S."/>
            <person name="Subramaniam K."/>
            <person name="Waltzek T.B."/>
            <person name="Bian C."/>
            <person name="Shi Q."/>
            <person name="Ruan Z."/>
            <person name="Ng T.F.F."/>
            <person name="Buck C.B."/>
        </authorList>
    </citation>
    <scope>NUCLEOTIDE SEQUENCE</scope>
    <source>
        <strain evidence="2">5629</strain>
    </source>
</reference>
<accession>A0A6F9EYK3</accession>
<evidence type="ECO:0000313" key="2">
    <source>
        <dbReference type="EMBL" id="DAC81123.1"/>
    </source>
</evidence>
<dbReference type="EMBL" id="BK011012">
    <property type="protein sequence ID" value="DAC81123.1"/>
    <property type="molecule type" value="Genomic_DNA"/>
</dbReference>
<organism evidence="2">
    <name type="scientific">Barramundi adomavirus</name>
    <dbReference type="NCBI Taxonomy" id="2609870"/>
    <lineage>
        <taxon>Viruses</taxon>
        <taxon>Adomaviruses</taxon>
    </lineage>
</organism>
<name>A0A6F9EYK3_9VIRU</name>
<proteinExistence type="predicted"/>
<evidence type="ECO:0000256" key="1">
    <source>
        <dbReference type="SAM" id="MobiDB-lite"/>
    </source>
</evidence>
<feature type="region of interest" description="Disordered" evidence="1">
    <location>
        <begin position="129"/>
        <end position="167"/>
    </location>
</feature>